<dbReference type="Pfam" id="PF20516">
    <property type="entry name" value="PDDEXK_12"/>
    <property type="match status" value="1"/>
</dbReference>
<proteinExistence type="predicted"/>
<feature type="domain" description="PD-(D/E)XK nuclease-like" evidence="2">
    <location>
        <begin position="162"/>
        <end position="415"/>
    </location>
</feature>
<sequence length="438" mass="48206">MWRRETRSSKQTPLNPGAYRYDATLRNPNGGRSAQDEDGGPVYGGAQQELDDQERLAQSEGGGTALDPDRTPRSIPQAPSMPPSKTPSSRSSNRSESPDKMAGLRNNKGGLDYVMIDIDEILANEEHALHELADVLDRLEAFSRGVGVIPPDMLEVRQDPRVHRELRYDYPFDPSTQRAALGQAPDISNVVRLSTSTEVCQVEQEPEPAWNCAVHWPLAQLALDLSIHTDNVLLKNITVARIQPTELAPKRISGAKLQSRMVDLAYVLKPSVATAAGFANLNVRGNAPSESFNQSCLNTIIDKPLAFSIETKASNVAGDQGLLQITIWAHAQFARLRQLVNAAHGEGQPVPRLLALLLAIVNGATWTFFAASQDKHGKLTLWRYRNEISTNSKIGVYQAVAALQLMLNWAQTIFRPWFEASALPLTPAQRTVFGLRRA</sequence>
<comment type="caution">
    <text evidence="3">The sequence shown here is derived from an EMBL/GenBank/DDBJ whole genome shotgun (WGS) entry which is preliminary data.</text>
</comment>
<name>A0AAJ0DBW6_9PEZI</name>
<dbReference type="Proteomes" id="UP001271007">
    <property type="component" value="Unassembled WGS sequence"/>
</dbReference>
<feature type="compositionally biased region" description="Low complexity" evidence="1">
    <location>
        <begin position="86"/>
        <end position="95"/>
    </location>
</feature>
<evidence type="ECO:0000256" key="1">
    <source>
        <dbReference type="SAM" id="MobiDB-lite"/>
    </source>
</evidence>
<accession>A0AAJ0DBW6</accession>
<protein>
    <recommendedName>
        <fullName evidence="2">PD-(D/E)XK nuclease-like domain-containing protein</fullName>
    </recommendedName>
</protein>
<dbReference type="EMBL" id="JAWDJX010000077">
    <property type="protein sequence ID" value="KAK3046865.1"/>
    <property type="molecule type" value="Genomic_DNA"/>
</dbReference>
<reference evidence="3" key="1">
    <citation type="submission" date="2023-04" db="EMBL/GenBank/DDBJ databases">
        <title>Black Yeasts Isolated from many extreme environments.</title>
        <authorList>
            <person name="Coleine C."/>
            <person name="Stajich J.E."/>
            <person name="Selbmann L."/>
        </authorList>
    </citation>
    <scope>NUCLEOTIDE SEQUENCE</scope>
    <source>
        <strain evidence="3">CCFEE 5312</strain>
    </source>
</reference>
<evidence type="ECO:0000313" key="4">
    <source>
        <dbReference type="Proteomes" id="UP001271007"/>
    </source>
</evidence>
<dbReference type="InterPro" id="IPR046797">
    <property type="entry name" value="PDDEXK_12"/>
</dbReference>
<keyword evidence="4" id="KW-1185">Reference proteome</keyword>
<evidence type="ECO:0000259" key="2">
    <source>
        <dbReference type="Pfam" id="PF20516"/>
    </source>
</evidence>
<dbReference type="AlphaFoldDB" id="A0AAJ0DBW6"/>
<evidence type="ECO:0000313" key="3">
    <source>
        <dbReference type="EMBL" id="KAK3046865.1"/>
    </source>
</evidence>
<feature type="region of interest" description="Disordered" evidence="1">
    <location>
        <begin position="1"/>
        <end position="107"/>
    </location>
</feature>
<organism evidence="3 4">
    <name type="scientific">Extremus antarcticus</name>
    <dbReference type="NCBI Taxonomy" id="702011"/>
    <lineage>
        <taxon>Eukaryota</taxon>
        <taxon>Fungi</taxon>
        <taxon>Dikarya</taxon>
        <taxon>Ascomycota</taxon>
        <taxon>Pezizomycotina</taxon>
        <taxon>Dothideomycetes</taxon>
        <taxon>Dothideomycetidae</taxon>
        <taxon>Mycosphaerellales</taxon>
        <taxon>Extremaceae</taxon>
        <taxon>Extremus</taxon>
    </lineage>
</organism>
<gene>
    <name evidence="3" type="ORF">LTR09_011706</name>
</gene>